<accession>M9M057</accession>
<gene>
    <name evidence="1" type="ORF">PPOP_1446</name>
</gene>
<sequence length="59" mass="6724">MLEVCDNGQGMDDETLQKVNQLLQSQHNTTQHIGLYNVPRRLVLLYGEDSGIHWNTIVS</sequence>
<dbReference type="Proteomes" id="UP000029453">
    <property type="component" value="Unassembled WGS sequence"/>
</dbReference>
<protein>
    <submittedName>
        <fullName evidence="1">Predicted signal transduction protein</fullName>
    </submittedName>
</protein>
<organism evidence="1 2">
    <name type="scientific">Paenibacillus popilliae ATCC 14706</name>
    <dbReference type="NCBI Taxonomy" id="1212764"/>
    <lineage>
        <taxon>Bacteria</taxon>
        <taxon>Bacillati</taxon>
        <taxon>Bacillota</taxon>
        <taxon>Bacilli</taxon>
        <taxon>Bacillales</taxon>
        <taxon>Paenibacillaceae</taxon>
        <taxon>Paenibacillus</taxon>
    </lineage>
</organism>
<name>M9M057_PAEPP</name>
<evidence type="ECO:0000313" key="2">
    <source>
        <dbReference type="Proteomes" id="UP000029453"/>
    </source>
</evidence>
<evidence type="ECO:0000313" key="1">
    <source>
        <dbReference type="EMBL" id="GAC42089.1"/>
    </source>
</evidence>
<proteinExistence type="predicted"/>
<dbReference type="AlphaFoldDB" id="M9M057"/>
<keyword evidence="2" id="KW-1185">Reference proteome</keyword>
<dbReference type="InterPro" id="IPR036890">
    <property type="entry name" value="HATPase_C_sf"/>
</dbReference>
<dbReference type="EMBL" id="BALG01000071">
    <property type="protein sequence ID" value="GAC42089.1"/>
    <property type="molecule type" value="Genomic_DNA"/>
</dbReference>
<comment type="caution">
    <text evidence="1">The sequence shown here is derived from an EMBL/GenBank/DDBJ whole genome shotgun (WGS) entry which is preliminary data.</text>
</comment>
<dbReference type="SUPFAM" id="SSF55874">
    <property type="entry name" value="ATPase domain of HSP90 chaperone/DNA topoisomerase II/histidine kinase"/>
    <property type="match status" value="1"/>
</dbReference>
<reference evidence="1 2" key="1">
    <citation type="submission" date="2012-10" db="EMBL/GenBank/DDBJ databases">
        <title>Draft Genome Sequence of Paenibacillus popilliae ATCC 14706T.</title>
        <authorList>
            <person name="Iiyama K."/>
            <person name="Mori K."/>
            <person name="Mon H."/>
            <person name="Chieda Y."/>
            <person name="Lee J.M."/>
            <person name="Kusakabe T."/>
            <person name="Tashiro K."/>
            <person name="Asano S."/>
            <person name="Yasunaga-Aoki C."/>
            <person name="Shimizu S."/>
        </authorList>
    </citation>
    <scope>NUCLEOTIDE SEQUENCE [LARGE SCALE GENOMIC DNA]</scope>
    <source>
        <strain evidence="1 2">ATCC 14706</strain>
    </source>
</reference>